<keyword evidence="1" id="KW-1133">Transmembrane helix</keyword>
<dbReference type="EMBL" id="JAUHLI010000001">
    <property type="protein sequence ID" value="MEE1999831.1"/>
    <property type="molecule type" value="Genomic_DNA"/>
</dbReference>
<comment type="caution">
    <text evidence="2">The sequence shown here is derived from an EMBL/GenBank/DDBJ whole genome shotgun (WGS) entry which is preliminary data.</text>
</comment>
<feature type="transmembrane region" description="Helical" evidence="1">
    <location>
        <begin position="18"/>
        <end position="38"/>
    </location>
</feature>
<feature type="transmembrane region" description="Helical" evidence="1">
    <location>
        <begin position="44"/>
        <end position="63"/>
    </location>
</feature>
<accession>A0ABU7J006</accession>
<protein>
    <submittedName>
        <fullName evidence="2">Uncharacterized protein</fullName>
    </submittedName>
</protein>
<evidence type="ECO:0000313" key="2">
    <source>
        <dbReference type="EMBL" id="MEE1999831.1"/>
    </source>
</evidence>
<proteinExistence type="predicted"/>
<reference evidence="2 3" key="1">
    <citation type="submission" date="2023-07" db="EMBL/GenBank/DDBJ databases">
        <title>Alkalimonas sp., MEB108 novel, alkaliphilic bacterium isolated from Lonar Lake, India.</title>
        <authorList>
            <person name="Joshi A."/>
            <person name="Thite S."/>
        </authorList>
    </citation>
    <scope>NUCLEOTIDE SEQUENCE [LARGE SCALE GENOMIC DNA]</scope>
    <source>
        <strain evidence="2 3">MEB108</strain>
    </source>
</reference>
<keyword evidence="3" id="KW-1185">Reference proteome</keyword>
<keyword evidence="1" id="KW-0812">Transmembrane</keyword>
<sequence length="74" mass="8799">MRSNWIPCFPKRWLNRSLFLIGAAGIALQWLAVGYAWWQGFSVSFHWWFHWLAPLMCVLWGTIPRLQLQPEPKS</sequence>
<dbReference type="RefSeq" id="WP_330126997.1">
    <property type="nucleotide sequence ID" value="NZ_JAUHLI010000001.1"/>
</dbReference>
<organism evidence="2 3">
    <name type="scientific">Alkalimonas cellulosilytica</name>
    <dbReference type="NCBI Taxonomy" id="3058395"/>
    <lineage>
        <taxon>Bacteria</taxon>
        <taxon>Pseudomonadati</taxon>
        <taxon>Pseudomonadota</taxon>
        <taxon>Gammaproteobacteria</taxon>
        <taxon>Alkalimonas</taxon>
    </lineage>
</organism>
<evidence type="ECO:0000313" key="3">
    <source>
        <dbReference type="Proteomes" id="UP001336314"/>
    </source>
</evidence>
<evidence type="ECO:0000256" key="1">
    <source>
        <dbReference type="SAM" id="Phobius"/>
    </source>
</evidence>
<keyword evidence="1" id="KW-0472">Membrane</keyword>
<name>A0ABU7J006_9GAMM</name>
<dbReference type="Proteomes" id="UP001336314">
    <property type="component" value="Unassembled WGS sequence"/>
</dbReference>
<gene>
    <name evidence="2" type="ORF">QWY20_00050</name>
</gene>